<dbReference type="EMBL" id="JBHUMF010000031">
    <property type="protein sequence ID" value="MFD2681740.1"/>
    <property type="molecule type" value="Genomic_DNA"/>
</dbReference>
<dbReference type="Proteomes" id="UP001597506">
    <property type="component" value="Unassembled WGS sequence"/>
</dbReference>
<dbReference type="SUPFAM" id="SSF51445">
    <property type="entry name" value="(Trans)glycosidases"/>
    <property type="match status" value="1"/>
</dbReference>
<organism evidence="3 4">
    <name type="scientific">Bacillus seohaeanensis</name>
    <dbReference type="NCBI Taxonomy" id="284580"/>
    <lineage>
        <taxon>Bacteria</taxon>
        <taxon>Bacillati</taxon>
        <taxon>Bacillota</taxon>
        <taxon>Bacilli</taxon>
        <taxon>Bacillales</taxon>
        <taxon>Bacillaceae</taxon>
        <taxon>Bacillus</taxon>
    </lineage>
</organism>
<protein>
    <submittedName>
        <fullName evidence="3">Glycoside hydrolase</fullName>
    </submittedName>
</protein>
<accession>A0ABW5RSR9</accession>
<proteinExistence type="predicted"/>
<dbReference type="PANTHER" id="PTHR43405:SF1">
    <property type="entry name" value="GLYCOSYL HYDROLASE DIGH"/>
    <property type="match status" value="1"/>
</dbReference>
<gene>
    <name evidence="3" type="ORF">ACFSUL_13450</name>
</gene>
<dbReference type="InterPro" id="IPR052177">
    <property type="entry name" value="Divisome_Glycosyl_Hydrolase"/>
</dbReference>
<dbReference type="RefSeq" id="WP_377936227.1">
    <property type="nucleotide sequence ID" value="NZ_JBHUMF010000031.1"/>
</dbReference>
<comment type="caution">
    <text evidence="3">The sequence shown here is derived from an EMBL/GenBank/DDBJ whole genome shotgun (WGS) entry which is preliminary data.</text>
</comment>
<keyword evidence="1" id="KW-0732">Signal</keyword>
<feature type="chain" id="PRO_5046008794" evidence="1">
    <location>
        <begin position="26"/>
        <end position="346"/>
    </location>
</feature>
<keyword evidence="4" id="KW-1185">Reference proteome</keyword>
<feature type="signal peptide" evidence="1">
    <location>
        <begin position="1"/>
        <end position="25"/>
    </location>
</feature>
<evidence type="ECO:0000313" key="4">
    <source>
        <dbReference type="Proteomes" id="UP001597506"/>
    </source>
</evidence>
<evidence type="ECO:0000256" key="1">
    <source>
        <dbReference type="SAM" id="SignalP"/>
    </source>
</evidence>
<sequence>MYKVFTILSLLLIFNLSSPYSNSQAETTKGIYLTANSISTEAKFNHFVNLIMRTGLNTVVIDVKNDEGMVTYDSNLPFVNQVQSDKGAPIKNLSSIIQKLKDKNIYTIARIVVFKDPYLAKNKPEWAIKRKNQTLWKDAKGIMWIDPYRKEVWDYSISIAREVAQLGFDEIQWDYVRFPDYKNIDNEVSFPYAKERSKEEAIEGFLKYAYSTLKNKNLTISADVFGLTTTAKDDMGIGQKWERITQHVDVISPMMYPSHYANGAYGIANPENNPYQLIKEGLKDAIEKNNNVKSKGKPAAKIRPWYQDFDKKIPYDLTQVQEQINAGKELGIGDYLLWNARNEYSF</sequence>
<dbReference type="Gene3D" id="3.20.20.80">
    <property type="entry name" value="Glycosidases"/>
    <property type="match status" value="1"/>
</dbReference>
<evidence type="ECO:0000259" key="2">
    <source>
        <dbReference type="Pfam" id="PF13200"/>
    </source>
</evidence>
<dbReference type="InterPro" id="IPR025275">
    <property type="entry name" value="DUF4015"/>
</dbReference>
<dbReference type="PANTHER" id="PTHR43405">
    <property type="entry name" value="GLYCOSYL HYDROLASE DIGH"/>
    <property type="match status" value="1"/>
</dbReference>
<dbReference type="Pfam" id="PF13200">
    <property type="entry name" value="DUF4015"/>
    <property type="match status" value="1"/>
</dbReference>
<feature type="domain" description="DUF4015" evidence="2">
    <location>
        <begin position="30"/>
        <end position="344"/>
    </location>
</feature>
<dbReference type="GO" id="GO:0016787">
    <property type="term" value="F:hydrolase activity"/>
    <property type="evidence" value="ECO:0007669"/>
    <property type="project" value="UniProtKB-KW"/>
</dbReference>
<dbReference type="InterPro" id="IPR017853">
    <property type="entry name" value="GH"/>
</dbReference>
<name>A0ABW5RSR9_9BACI</name>
<keyword evidence="3" id="KW-0378">Hydrolase</keyword>
<reference evidence="4" key="1">
    <citation type="journal article" date="2019" name="Int. J. Syst. Evol. Microbiol.">
        <title>The Global Catalogue of Microorganisms (GCM) 10K type strain sequencing project: providing services to taxonomists for standard genome sequencing and annotation.</title>
        <authorList>
            <consortium name="The Broad Institute Genomics Platform"/>
            <consortium name="The Broad Institute Genome Sequencing Center for Infectious Disease"/>
            <person name="Wu L."/>
            <person name="Ma J."/>
        </authorList>
    </citation>
    <scope>NUCLEOTIDE SEQUENCE [LARGE SCALE GENOMIC DNA]</scope>
    <source>
        <strain evidence="4">KCTC 3913</strain>
    </source>
</reference>
<evidence type="ECO:0000313" key="3">
    <source>
        <dbReference type="EMBL" id="MFD2681740.1"/>
    </source>
</evidence>